<dbReference type="InterPro" id="IPR013087">
    <property type="entry name" value="Znf_C2H2_type"/>
</dbReference>
<gene>
    <name evidence="2" type="ORF">GCK32_011872</name>
</gene>
<dbReference type="EMBL" id="WIXE01003705">
    <property type="protein sequence ID" value="KAK5983705.1"/>
    <property type="molecule type" value="Genomic_DNA"/>
</dbReference>
<dbReference type="SMART" id="SM00355">
    <property type="entry name" value="ZnF_C2H2"/>
    <property type="match status" value="3"/>
</dbReference>
<keyword evidence="3" id="KW-1185">Reference proteome</keyword>
<evidence type="ECO:0000259" key="1">
    <source>
        <dbReference type="PROSITE" id="PS00028"/>
    </source>
</evidence>
<sequence length="517" mass="59037">MSIKSEEMANMVMKREWSPSCQTDSSDHKVLSSVSTLSCSPMEMESGLNAVMHPSSDITKAFPSDDLKCEEVNVPLPSVLCPACEQKQGSKLYSHLFNMHGYTKAMIEQVKQSAKAQWKESCASLQCELCGSWHTSKRELKFHKKSFHWEISEANCIQCPICEEEVQSHQHLAGHAEAAHATYPGQYKVESLTFESKEKYEARQIFQNWRKETENSKVLRWAARSVEKRGDRRITYYRCSRALRTPQYAYRMNAKKSTMYCTAFMRVTENNGTFQVLCCSDHAGHEKDPQLLAFDQESENVVVSLLKEGFNINQILEKVKNICGENGQLRKLYHATSWDIRNIAMRNRLQIGKRHESLNSNVMERRADEVGSLQDVIPQLDSVTEDLRSHVLRLKRVPNRDVADLVGRTVSVLKEQERTLSAMCMQKNAPLQLFHEAMVYAPKRIDTVEFASLNGVAIHFVVVLSKDSLSDRLPWPPPPEVGAHTHRMQKMSYEDARKVYVESMEQPLAATEVNSIL</sequence>
<dbReference type="PROSITE" id="PS00028">
    <property type="entry name" value="ZINC_FINGER_C2H2_1"/>
    <property type="match status" value="1"/>
</dbReference>
<protein>
    <recommendedName>
        <fullName evidence="1">C2H2-type domain-containing protein</fullName>
    </recommendedName>
</protein>
<feature type="domain" description="C2H2-type" evidence="1">
    <location>
        <begin position="159"/>
        <end position="180"/>
    </location>
</feature>
<dbReference type="Proteomes" id="UP001331761">
    <property type="component" value="Unassembled WGS sequence"/>
</dbReference>
<evidence type="ECO:0000313" key="3">
    <source>
        <dbReference type="Proteomes" id="UP001331761"/>
    </source>
</evidence>
<name>A0AAN8FZI5_TRICO</name>
<comment type="caution">
    <text evidence="2">The sequence shown here is derived from an EMBL/GenBank/DDBJ whole genome shotgun (WGS) entry which is preliminary data.</text>
</comment>
<dbReference type="PANTHER" id="PTHR33936">
    <property type="entry name" value="PROTEIN CBG17840"/>
    <property type="match status" value="1"/>
</dbReference>
<organism evidence="2 3">
    <name type="scientific">Trichostrongylus colubriformis</name>
    <name type="common">Black scour worm</name>
    <dbReference type="NCBI Taxonomy" id="6319"/>
    <lineage>
        <taxon>Eukaryota</taxon>
        <taxon>Metazoa</taxon>
        <taxon>Ecdysozoa</taxon>
        <taxon>Nematoda</taxon>
        <taxon>Chromadorea</taxon>
        <taxon>Rhabditida</taxon>
        <taxon>Rhabditina</taxon>
        <taxon>Rhabditomorpha</taxon>
        <taxon>Strongyloidea</taxon>
        <taxon>Trichostrongylidae</taxon>
        <taxon>Trichostrongylus</taxon>
    </lineage>
</organism>
<evidence type="ECO:0000313" key="2">
    <source>
        <dbReference type="EMBL" id="KAK5983705.1"/>
    </source>
</evidence>
<dbReference type="InterPro" id="IPR052797">
    <property type="entry name" value="RegFact_GeneExpr_CellDeath"/>
</dbReference>
<dbReference type="AlphaFoldDB" id="A0AAN8FZI5"/>
<reference evidence="2 3" key="1">
    <citation type="submission" date="2019-10" db="EMBL/GenBank/DDBJ databases">
        <title>Assembly and Annotation for the nematode Trichostrongylus colubriformis.</title>
        <authorList>
            <person name="Martin J."/>
        </authorList>
    </citation>
    <scope>NUCLEOTIDE SEQUENCE [LARGE SCALE GENOMIC DNA]</scope>
    <source>
        <strain evidence="2">G859</strain>
        <tissue evidence="2">Whole worm</tissue>
    </source>
</reference>
<dbReference type="PANTHER" id="PTHR33936:SF24">
    <property type="entry name" value="C2H2-TYPE DOMAIN-CONTAINING PROTEIN"/>
    <property type="match status" value="1"/>
</dbReference>
<proteinExistence type="predicted"/>
<accession>A0AAN8FZI5</accession>